<evidence type="ECO:0000313" key="3">
    <source>
        <dbReference type="EMBL" id="QSF44379.1"/>
    </source>
</evidence>
<dbReference type="RefSeq" id="WP_206101961.1">
    <property type="nucleotide sequence ID" value="NZ_CP070969.1"/>
</dbReference>
<dbReference type="Pfam" id="PF13786">
    <property type="entry name" value="DUF4179"/>
    <property type="match status" value="1"/>
</dbReference>
<dbReference type="Gene3D" id="2.60.40.1630">
    <property type="entry name" value="bacillus anthracis domain"/>
    <property type="match status" value="1"/>
</dbReference>
<dbReference type="Proteomes" id="UP000663452">
    <property type="component" value="Chromosome"/>
</dbReference>
<name>A0ABX7L885_9BACL</name>
<dbReference type="InterPro" id="IPR025436">
    <property type="entry name" value="DUF4179"/>
</dbReference>
<keyword evidence="1" id="KW-0472">Membrane</keyword>
<dbReference type="EMBL" id="CP070969">
    <property type="protein sequence ID" value="QSF44379.1"/>
    <property type="molecule type" value="Genomic_DNA"/>
</dbReference>
<keyword evidence="1" id="KW-1133">Transmembrane helix</keyword>
<keyword evidence="4" id="KW-1185">Reference proteome</keyword>
<protein>
    <submittedName>
        <fullName evidence="3">DUF4179 domain-containing protein</fullName>
    </submittedName>
</protein>
<gene>
    <name evidence="3" type="ORF">JRJ22_24735</name>
</gene>
<keyword evidence="1" id="KW-0812">Transmembrane</keyword>
<sequence length="328" mass="36358">MSIYHELNDLQLDLAPYDESPLTDTEQKRWAIRVLHKLRKPYALPKRAAAAAVFALIIGLTFSFGNISLAQLPLVGGLIERFINNEHPPDYSPYKTAIGETAENELGRLTLNEVLIDSDRLLLSSTFEPAEGMRFNYQTQLPAHVLVNGQELQLITGSQSVKVTEGQYTIYGDIQLSALPEQDTLQLKISYDTLSGDTRLTLDNPWLFDVTVSAEQIAKDIQTIDMDQTITLNNGNKIQINKIVLSPVSTLLYYTAADAATFEDTVIFKLVSPFGGEIPSRESYDSGEAGELSYVRYGPVDLAQGTYSIVPIALFDNRQEVGPPVQIK</sequence>
<accession>A0ABX7L885</accession>
<reference evidence="3 4" key="1">
    <citation type="submission" date="2021-02" db="EMBL/GenBank/DDBJ databases">
        <title>Paenibacillus tianjinensis sp. nov.</title>
        <authorList>
            <person name="Liu H."/>
        </authorList>
    </citation>
    <scope>NUCLEOTIDE SEQUENCE [LARGE SCALE GENOMIC DNA]</scope>
    <source>
        <strain evidence="3 4">TB2019</strain>
    </source>
</reference>
<evidence type="ECO:0000256" key="1">
    <source>
        <dbReference type="SAM" id="Phobius"/>
    </source>
</evidence>
<feature type="transmembrane region" description="Helical" evidence="1">
    <location>
        <begin position="48"/>
        <end position="69"/>
    </location>
</feature>
<organism evidence="3 4">
    <name type="scientific">Paenibacillus tianjinensis</name>
    <dbReference type="NCBI Taxonomy" id="2810347"/>
    <lineage>
        <taxon>Bacteria</taxon>
        <taxon>Bacillati</taxon>
        <taxon>Bacillota</taxon>
        <taxon>Bacilli</taxon>
        <taxon>Bacillales</taxon>
        <taxon>Paenibacillaceae</taxon>
        <taxon>Paenibacillus</taxon>
    </lineage>
</organism>
<proteinExistence type="predicted"/>
<evidence type="ECO:0000259" key="2">
    <source>
        <dbReference type="Pfam" id="PF13786"/>
    </source>
</evidence>
<feature type="domain" description="DUF4179" evidence="2">
    <location>
        <begin position="48"/>
        <end position="128"/>
    </location>
</feature>
<evidence type="ECO:0000313" key="4">
    <source>
        <dbReference type="Proteomes" id="UP000663452"/>
    </source>
</evidence>